<gene>
    <name evidence="3" type="ORF">sscle_10g080310</name>
</gene>
<dbReference type="OrthoDB" id="3533074at2759"/>
<feature type="compositionally biased region" description="Polar residues" evidence="1">
    <location>
        <begin position="1"/>
        <end position="33"/>
    </location>
</feature>
<protein>
    <recommendedName>
        <fullName evidence="2">2EXR domain-containing protein</fullName>
    </recommendedName>
</protein>
<dbReference type="AlphaFoldDB" id="A0A1D9QEC1"/>
<dbReference type="PANTHER" id="PTHR35910:SF6">
    <property type="entry name" value="2EXR DOMAIN-CONTAINING PROTEIN"/>
    <property type="match status" value="1"/>
</dbReference>
<evidence type="ECO:0000313" key="4">
    <source>
        <dbReference type="Proteomes" id="UP000177798"/>
    </source>
</evidence>
<feature type="region of interest" description="Disordered" evidence="1">
    <location>
        <begin position="1"/>
        <end position="37"/>
    </location>
</feature>
<proteinExistence type="predicted"/>
<evidence type="ECO:0000256" key="1">
    <source>
        <dbReference type="SAM" id="MobiDB-lite"/>
    </source>
</evidence>
<dbReference type="Proteomes" id="UP000177798">
    <property type="component" value="Chromosome 10"/>
</dbReference>
<organism evidence="3 4">
    <name type="scientific">Sclerotinia sclerotiorum (strain ATCC 18683 / 1980 / Ss-1)</name>
    <name type="common">White mold</name>
    <name type="synonym">Whetzelinia sclerotiorum</name>
    <dbReference type="NCBI Taxonomy" id="665079"/>
    <lineage>
        <taxon>Eukaryota</taxon>
        <taxon>Fungi</taxon>
        <taxon>Dikarya</taxon>
        <taxon>Ascomycota</taxon>
        <taxon>Pezizomycotina</taxon>
        <taxon>Leotiomycetes</taxon>
        <taxon>Helotiales</taxon>
        <taxon>Sclerotiniaceae</taxon>
        <taxon>Sclerotinia</taxon>
    </lineage>
</organism>
<dbReference type="InterPro" id="IPR045518">
    <property type="entry name" value="2EXR"/>
</dbReference>
<dbReference type="VEuPathDB" id="FungiDB:sscle_10g080310"/>
<dbReference type="PANTHER" id="PTHR35910">
    <property type="entry name" value="2EXR DOMAIN-CONTAINING PROTEIN"/>
    <property type="match status" value="1"/>
</dbReference>
<feature type="domain" description="2EXR" evidence="2">
    <location>
        <begin position="56"/>
        <end position="156"/>
    </location>
</feature>
<evidence type="ECO:0000259" key="2">
    <source>
        <dbReference type="Pfam" id="PF20150"/>
    </source>
</evidence>
<dbReference type="EMBL" id="CP017823">
    <property type="protein sequence ID" value="APA13261.1"/>
    <property type="molecule type" value="Genomic_DNA"/>
</dbReference>
<dbReference type="Pfam" id="PF20150">
    <property type="entry name" value="2EXR"/>
    <property type="match status" value="1"/>
</dbReference>
<sequence length="362" mass="40641">MTTMISKNSISDSSVANGSDNTSNPLPASSNTLPRKKNKALNKLSTTITAKFTRRFVAFPTLPTELRLLIWRQALPDPLVHELYPSCPTSSPYNFKTKLRSNRRRVPTLLHTCRESREVALAHYSLMSYDPPPVAEPREAVAGITPFYFNPTIDTLFLNCVASIFLDVRWFLLDETPKSIAPMKGWKNVALDSLHMRFVAVVASDLPTPQHRIRELFPDLEKLSIAVDSKNSARRRLRASLRPGHATELVTVGLDDVEGSDEIGLYFDKDFGFASSGTGASSSTNLAGSVTITEVDEDDDENEQEQEQEQAEESESRKPELTMCKVKRDRFYVGLKQDLVYSYVGGCQLLRAARRRILRRGR</sequence>
<accession>A0A1D9QEC1</accession>
<feature type="region of interest" description="Disordered" evidence="1">
    <location>
        <begin position="295"/>
        <end position="320"/>
    </location>
</feature>
<evidence type="ECO:0000313" key="3">
    <source>
        <dbReference type="EMBL" id="APA13261.1"/>
    </source>
</evidence>
<feature type="compositionally biased region" description="Acidic residues" evidence="1">
    <location>
        <begin position="295"/>
        <end position="313"/>
    </location>
</feature>
<name>A0A1D9QEC1_SCLS1</name>
<reference evidence="4" key="1">
    <citation type="journal article" date="2017" name="Genome Biol. Evol.">
        <title>The complete genome sequence of the phytopathogenic fungus Sclerotinia sclerotiorum reveals insights into the genome architecture of broad host range pathogens.</title>
        <authorList>
            <person name="Derbyshire M."/>
            <person name="Denton-Giles M."/>
            <person name="Hegedus D."/>
            <person name="Seifbarghy S."/>
            <person name="Rollins J."/>
            <person name="van Kan J."/>
            <person name="Seidl M.F."/>
            <person name="Faino L."/>
            <person name="Mbengue M."/>
            <person name="Navaud O."/>
            <person name="Raffaele S."/>
            <person name="Hammond-Kosack K."/>
            <person name="Heard S."/>
            <person name="Oliver R."/>
        </authorList>
    </citation>
    <scope>NUCLEOTIDE SEQUENCE [LARGE SCALE GENOMIC DNA]</scope>
    <source>
        <strain evidence="4">ATCC 18683 / 1980 / Ss-1</strain>
    </source>
</reference>